<dbReference type="PANTHER" id="PTHR23389:SF9">
    <property type="entry name" value="DNA LIGASE"/>
    <property type="match status" value="1"/>
</dbReference>
<dbReference type="PANTHER" id="PTHR23389">
    <property type="entry name" value="CHROMOSOME TRANSMISSION FIDELITY FACTOR 18"/>
    <property type="match status" value="1"/>
</dbReference>
<dbReference type="KEGG" id="lrs:PX52LOC_06856"/>
<evidence type="ECO:0000256" key="7">
    <source>
        <dbReference type="ARBA" id="ARBA00022842"/>
    </source>
</evidence>
<evidence type="ECO:0000256" key="4">
    <source>
        <dbReference type="ARBA" id="ARBA00022723"/>
    </source>
</evidence>
<dbReference type="SUPFAM" id="SSF56091">
    <property type="entry name" value="DNA ligase/mRNA capping enzyme, catalytic domain"/>
    <property type="match status" value="1"/>
</dbReference>
<organism evidence="13 14">
    <name type="scientific">Limnoglobus roseus</name>
    <dbReference type="NCBI Taxonomy" id="2598579"/>
    <lineage>
        <taxon>Bacteria</taxon>
        <taxon>Pseudomonadati</taxon>
        <taxon>Planctomycetota</taxon>
        <taxon>Planctomycetia</taxon>
        <taxon>Gemmatales</taxon>
        <taxon>Gemmataceae</taxon>
        <taxon>Limnoglobus</taxon>
    </lineage>
</organism>
<feature type="binding site" evidence="11">
    <location>
        <position position="427"/>
    </location>
    <ligand>
        <name>Zn(2+)</name>
        <dbReference type="ChEBI" id="CHEBI:29105"/>
    </ligand>
</feature>
<keyword evidence="5 11" id="KW-0227">DNA damage</keyword>
<feature type="binding site" evidence="11">
    <location>
        <begin position="32"/>
        <end position="36"/>
    </location>
    <ligand>
        <name>NAD(+)</name>
        <dbReference type="ChEBI" id="CHEBI:57540"/>
    </ligand>
</feature>
<evidence type="ECO:0000256" key="9">
    <source>
        <dbReference type="ARBA" id="ARBA00023204"/>
    </source>
</evidence>
<accession>A0A5C1ANQ8</accession>
<dbReference type="AlphaFoldDB" id="A0A5C1ANQ8"/>
<dbReference type="FunFam" id="1.10.287.610:FF:000002">
    <property type="entry name" value="DNA ligase"/>
    <property type="match status" value="1"/>
</dbReference>
<keyword evidence="9 11" id="KW-0234">DNA repair</keyword>
<dbReference type="HAMAP" id="MF_01588">
    <property type="entry name" value="DNA_ligase_A"/>
    <property type="match status" value="1"/>
</dbReference>
<dbReference type="GO" id="GO:0005829">
    <property type="term" value="C:cytosol"/>
    <property type="evidence" value="ECO:0007669"/>
    <property type="project" value="TreeGrafter"/>
</dbReference>
<dbReference type="InterPro" id="IPR036420">
    <property type="entry name" value="BRCT_dom_sf"/>
</dbReference>
<dbReference type="Gene3D" id="1.10.287.610">
    <property type="entry name" value="Helix hairpin bin"/>
    <property type="match status" value="1"/>
</dbReference>
<dbReference type="Pfam" id="PF14520">
    <property type="entry name" value="HHH_5"/>
    <property type="match status" value="1"/>
</dbReference>
<dbReference type="GO" id="GO:0003911">
    <property type="term" value="F:DNA ligase (NAD+) activity"/>
    <property type="evidence" value="ECO:0007669"/>
    <property type="project" value="UniProtKB-UniRule"/>
</dbReference>
<dbReference type="PROSITE" id="PS50172">
    <property type="entry name" value="BRCT"/>
    <property type="match status" value="1"/>
</dbReference>
<dbReference type="InterPro" id="IPR010994">
    <property type="entry name" value="RuvA_2-like"/>
</dbReference>
<dbReference type="InterPro" id="IPR041663">
    <property type="entry name" value="DisA/LigA_HHH"/>
</dbReference>
<dbReference type="InterPro" id="IPR013839">
    <property type="entry name" value="DNAligase_adenylation"/>
</dbReference>
<feature type="binding site" evidence="11">
    <location>
        <position position="407"/>
    </location>
    <ligand>
        <name>Zn(2+)</name>
        <dbReference type="ChEBI" id="CHEBI:29105"/>
    </ligand>
</feature>
<comment type="function">
    <text evidence="1 11">DNA ligase that catalyzes the formation of phosphodiester linkages between 5'-phosphoryl and 3'-hydroxyl groups in double-stranded DNA using NAD as a coenzyme and as the energy source for the reaction. It is essential for DNA replication and repair of damaged DNA.</text>
</comment>
<dbReference type="Gene3D" id="3.40.50.10190">
    <property type="entry name" value="BRCT domain"/>
    <property type="match status" value="1"/>
</dbReference>
<evidence type="ECO:0000256" key="1">
    <source>
        <dbReference type="ARBA" id="ARBA00004067"/>
    </source>
</evidence>
<reference evidence="14" key="1">
    <citation type="submission" date="2019-08" db="EMBL/GenBank/DDBJ databases">
        <title>Limnoglobus roseus gen. nov., sp. nov., a novel freshwater planctomycete with a giant genome from the family Gemmataceae.</title>
        <authorList>
            <person name="Kulichevskaya I.S."/>
            <person name="Naumoff D.G."/>
            <person name="Miroshnikov K."/>
            <person name="Ivanova A."/>
            <person name="Philippov D.A."/>
            <person name="Hakobyan A."/>
            <person name="Rijpstra I.C."/>
            <person name="Sinninghe Damste J.S."/>
            <person name="Liesack W."/>
            <person name="Dedysh S.N."/>
        </authorList>
    </citation>
    <scope>NUCLEOTIDE SEQUENCE [LARGE SCALE GENOMIC DNA]</scope>
    <source>
        <strain evidence="14">PX52</strain>
    </source>
</reference>
<keyword evidence="14" id="KW-1185">Reference proteome</keyword>
<dbReference type="InterPro" id="IPR012340">
    <property type="entry name" value="NA-bd_OB-fold"/>
</dbReference>
<feature type="binding site" evidence="11">
    <location>
        <position position="135"/>
    </location>
    <ligand>
        <name>NAD(+)</name>
        <dbReference type="ChEBI" id="CHEBI:57540"/>
    </ligand>
</feature>
<keyword evidence="11" id="KW-0464">Manganese</keyword>
<evidence type="ECO:0000256" key="8">
    <source>
        <dbReference type="ARBA" id="ARBA00023027"/>
    </source>
</evidence>
<dbReference type="NCBIfam" id="TIGR00575">
    <property type="entry name" value="dnlj"/>
    <property type="match status" value="1"/>
</dbReference>
<comment type="cofactor">
    <cofactor evidence="11">
        <name>Mg(2+)</name>
        <dbReference type="ChEBI" id="CHEBI:18420"/>
    </cofactor>
    <cofactor evidence="11">
        <name>Mn(2+)</name>
        <dbReference type="ChEBI" id="CHEBI:29035"/>
    </cofactor>
</comment>
<dbReference type="Gene3D" id="6.20.10.30">
    <property type="match status" value="1"/>
</dbReference>
<dbReference type="SMART" id="SM00532">
    <property type="entry name" value="LIGANc"/>
    <property type="match status" value="1"/>
</dbReference>
<evidence type="ECO:0000256" key="5">
    <source>
        <dbReference type="ARBA" id="ARBA00022763"/>
    </source>
</evidence>
<dbReference type="Pfam" id="PF03120">
    <property type="entry name" value="OB_DNA_ligase"/>
    <property type="match status" value="1"/>
</dbReference>
<feature type="binding site" evidence="11">
    <location>
        <position position="433"/>
    </location>
    <ligand>
        <name>Zn(2+)</name>
        <dbReference type="ChEBI" id="CHEBI:29105"/>
    </ligand>
</feature>
<feature type="domain" description="BRCT" evidence="12">
    <location>
        <begin position="593"/>
        <end position="670"/>
    </location>
</feature>
<proteinExistence type="inferred from homology"/>
<dbReference type="Pfam" id="PF12826">
    <property type="entry name" value="HHH_2"/>
    <property type="match status" value="1"/>
</dbReference>
<dbReference type="NCBIfam" id="NF005932">
    <property type="entry name" value="PRK07956.1"/>
    <property type="match status" value="1"/>
</dbReference>
<keyword evidence="2 11" id="KW-0436">Ligase</keyword>
<dbReference type="OrthoDB" id="9759736at2"/>
<dbReference type="InterPro" id="IPR013840">
    <property type="entry name" value="DNAligase_N"/>
</dbReference>
<evidence type="ECO:0000259" key="12">
    <source>
        <dbReference type="PROSITE" id="PS50172"/>
    </source>
</evidence>
<dbReference type="InterPro" id="IPR001679">
    <property type="entry name" value="DNA_ligase"/>
</dbReference>
<feature type="binding site" evidence="11">
    <location>
        <begin position="81"/>
        <end position="82"/>
    </location>
    <ligand>
        <name>NAD(+)</name>
        <dbReference type="ChEBI" id="CHEBI:57540"/>
    </ligand>
</feature>
<feature type="binding site" evidence="11">
    <location>
        <position position="288"/>
    </location>
    <ligand>
        <name>NAD(+)</name>
        <dbReference type="ChEBI" id="CHEBI:57540"/>
    </ligand>
</feature>
<comment type="catalytic activity">
    <reaction evidence="10 11">
        <text>NAD(+) + (deoxyribonucleotide)n-3'-hydroxyl + 5'-phospho-(deoxyribonucleotide)m = (deoxyribonucleotide)n+m + AMP + beta-nicotinamide D-nucleotide.</text>
        <dbReference type="EC" id="6.5.1.2"/>
    </reaction>
</comment>
<feature type="binding site" evidence="11">
    <location>
        <position position="172"/>
    </location>
    <ligand>
        <name>NAD(+)</name>
        <dbReference type="ChEBI" id="CHEBI:57540"/>
    </ligand>
</feature>
<keyword evidence="7 11" id="KW-0460">Magnesium</keyword>
<feature type="binding site" evidence="11">
    <location>
        <position position="112"/>
    </location>
    <ligand>
        <name>NAD(+)</name>
        <dbReference type="ChEBI" id="CHEBI:57540"/>
    </ligand>
</feature>
<dbReference type="SMART" id="SM00278">
    <property type="entry name" value="HhH1"/>
    <property type="match status" value="3"/>
</dbReference>
<dbReference type="Proteomes" id="UP000324974">
    <property type="component" value="Chromosome"/>
</dbReference>
<dbReference type="PIRSF" id="PIRSF001604">
    <property type="entry name" value="LigA"/>
    <property type="match status" value="1"/>
</dbReference>
<dbReference type="InterPro" id="IPR004150">
    <property type="entry name" value="NAD_DNA_ligase_OB"/>
</dbReference>
<dbReference type="Gene3D" id="1.10.150.20">
    <property type="entry name" value="5' to 3' exonuclease, C-terminal subdomain"/>
    <property type="match status" value="2"/>
</dbReference>
<evidence type="ECO:0000256" key="2">
    <source>
        <dbReference type="ARBA" id="ARBA00022598"/>
    </source>
</evidence>
<dbReference type="EMBL" id="CP042425">
    <property type="protein sequence ID" value="QEL19777.1"/>
    <property type="molecule type" value="Genomic_DNA"/>
</dbReference>
<dbReference type="Pfam" id="PF01653">
    <property type="entry name" value="DNA_ligase_aden"/>
    <property type="match status" value="1"/>
</dbReference>
<dbReference type="GO" id="GO:0006281">
    <property type="term" value="P:DNA repair"/>
    <property type="evidence" value="ECO:0007669"/>
    <property type="project" value="UniProtKB-KW"/>
</dbReference>
<feature type="binding site" evidence="11">
    <location>
        <position position="410"/>
    </location>
    <ligand>
        <name>Zn(2+)</name>
        <dbReference type="ChEBI" id="CHEBI:29105"/>
    </ligand>
</feature>
<dbReference type="EC" id="6.5.1.2" evidence="11"/>
<evidence type="ECO:0000256" key="6">
    <source>
        <dbReference type="ARBA" id="ARBA00022833"/>
    </source>
</evidence>
<dbReference type="SUPFAM" id="SSF50249">
    <property type="entry name" value="Nucleic acid-binding proteins"/>
    <property type="match status" value="1"/>
</dbReference>
<dbReference type="Gene3D" id="3.30.470.30">
    <property type="entry name" value="DNA ligase/mRNA capping enzyme"/>
    <property type="match status" value="1"/>
</dbReference>
<dbReference type="FunFam" id="3.30.470.30:FF:000001">
    <property type="entry name" value="DNA ligase"/>
    <property type="match status" value="1"/>
</dbReference>
<dbReference type="InterPro" id="IPR003583">
    <property type="entry name" value="Hlx-hairpin-Hlx_DNA-bd_motif"/>
</dbReference>
<feature type="binding site" evidence="11">
    <location>
        <position position="312"/>
    </location>
    <ligand>
        <name>NAD(+)</name>
        <dbReference type="ChEBI" id="CHEBI:57540"/>
    </ligand>
</feature>
<dbReference type="FunFam" id="1.10.150.20:FF:000007">
    <property type="entry name" value="DNA ligase"/>
    <property type="match status" value="1"/>
</dbReference>
<comment type="similarity">
    <text evidence="11">Belongs to the NAD-dependent DNA ligase family. LigA subfamily.</text>
</comment>
<keyword evidence="4 11" id="KW-0479">Metal-binding</keyword>
<dbReference type="GO" id="GO:0006260">
    <property type="term" value="P:DNA replication"/>
    <property type="evidence" value="ECO:0007669"/>
    <property type="project" value="UniProtKB-KW"/>
</dbReference>
<sequence length="670" mass="73498">MPTPSDRAKTLRQTIDHHNHKYYVDAAPEISDREFDKLLQELIDLEKQHPELVTPDSPTQRVGGQPIEGFAKVTHRVPMMSIENSYSAEDLRKFDADVRKATGKTDNPYTVEMKIDGVSMSLTYVDGLFVQGATRGSGDVGDDVTHNLKTIAGIPLRLKSKDAPRLFEVRGEIYMTRAELVRINAERVKDEEEPYANTRNLTAGTLKQLDPKECAKRKLSFFAYGLGASEGVEIKSQTELFDKLKAFGFPVNPHTKLCQTVDEVIDYCNSWDAKRRDLAYDTDGMVVKLNDFAVRQRLGATSKVPRWAKAYKFEAEQGITKLGSVEFSVGKFGELTPVALFDPPVQLAGTKVGRASMHNASWVEKMDVRYGDTVVVEKAGEIIPQVVSVVTESRTGKEKPIVWPTACPACGGPVEKNESAVSYGFYCADVGRCPAQVAQRIISYARRERMDIDGLGDEVAKQLVESGLVTRVTDLYRLTTKQLLALEKFADTKAQNLVAGIAASKERGLARLLAALTIYGVGGSMADLLAEQFPSLDLIVNATEDDLAKIKGFGPKRAKSVSDFFHSEEGTRLVGELRDLGVKLTHDQKAPAAGAQVFQGKTLVVTGALTKYDRAGIEQLIKEHGGKASGSVSKKTDYLIAGENAGSKLAKAQELGVKVLTEDEFEKLIQ</sequence>
<name>A0A5C1ANQ8_9BACT</name>
<keyword evidence="8 11" id="KW-0520">NAD</keyword>
<dbReference type="CDD" id="cd17748">
    <property type="entry name" value="BRCT_DNA_ligase_like"/>
    <property type="match status" value="1"/>
</dbReference>
<evidence type="ECO:0000256" key="3">
    <source>
        <dbReference type="ARBA" id="ARBA00022705"/>
    </source>
</evidence>
<keyword evidence="6 11" id="KW-0862">Zinc</keyword>
<evidence type="ECO:0000313" key="13">
    <source>
        <dbReference type="EMBL" id="QEL19777.1"/>
    </source>
</evidence>
<dbReference type="CDD" id="cd00114">
    <property type="entry name" value="LIGANc"/>
    <property type="match status" value="1"/>
</dbReference>
<evidence type="ECO:0000313" key="14">
    <source>
        <dbReference type="Proteomes" id="UP000324974"/>
    </source>
</evidence>
<dbReference type="Gene3D" id="2.40.50.140">
    <property type="entry name" value="Nucleic acid-binding proteins"/>
    <property type="match status" value="1"/>
</dbReference>
<dbReference type="GO" id="GO:0003677">
    <property type="term" value="F:DNA binding"/>
    <property type="evidence" value="ECO:0007669"/>
    <property type="project" value="InterPro"/>
</dbReference>
<feature type="active site" description="N6-AMP-lysine intermediate" evidence="11">
    <location>
        <position position="114"/>
    </location>
</feature>
<protein>
    <recommendedName>
        <fullName evidence="11">DNA ligase</fullName>
        <ecNumber evidence="11">6.5.1.2</ecNumber>
    </recommendedName>
    <alternativeName>
        <fullName evidence="11">Polydeoxyribonucleotide synthase [NAD(+)]</fullName>
    </alternativeName>
</protein>
<dbReference type="SUPFAM" id="SSF52113">
    <property type="entry name" value="BRCT domain"/>
    <property type="match status" value="1"/>
</dbReference>
<dbReference type="SMART" id="SM00292">
    <property type="entry name" value="BRCT"/>
    <property type="match status" value="1"/>
</dbReference>
<evidence type="ECO:0000256" key="11">
    <source>
        <dbReference type="HAMAP-Rule" id="MF_01588"/>
    </source>
</evidence>
<dbReference type="SUPFAM" id="SSF47781">
    <property type="entry name" value="RuvA domain 2-like"/>
    <property type="match status" value="1"/>
</dbReference>
<dbReference type="InterPro" id="IPR001357">
    <property type="entry name" value="BRCT_dom"/>
</dbReference>
<dbReference type="Pfam" id="PF00533">
    <property type="entry name" value="BRCT"/>
    <property type="match status" value="1"/>
</dbReference>
<keyword evidence="3 11" id="KW-0235">DNA replication</keyword>
<dbReference type="RefSeq" id="WP_149114136.1">
    <property type="nucleotide sequence ID" value="NZ_CP042425.1"/>
</dbReference>
<gene>
    <name evidence="11" type="primary">ligA</name>
    <name evidence="13" type="ORF">PX52LOC_06856</name>
</gene>
<dbReference type="GO" id="GO:0046872">
    <property type="term" value="F:metal ion binding"/>
    <property type="evidence" value="ECO:0007669"/>
    <property type="project" value="UniProtKB-KW"/>
</dbReference>
<evidence type="ECO:0000256" key="10">
    <source>
        <dbReference type="ARBA" id="ARBA00034005"/>
    </source>
</evidence>